<dbReference type="SUPFAM" id="SSF46689">
    <property type="entry name" value="Homeodomain-like"/>
    <property type="match status" value="2"/>
</dbReference>
<evidence type="ECO:0000313" key="5">
    <source>
        <dbReference type="EMBL" id="TDA23019.1"/>
    </source>
</evidence>
<name>A0A4R4FJP7_9FIRM</name>
<keyword evidence="3" id="KW-0804">Transcription</keyword>
<proteinExistence type="predicted"/>
<dbReference type="GO" id="GO:0043565">
    <property type="term" value="F:sequence-specific DNA binding"/>
    <property type="evidence" value="ECO:0007669"/>
    <property type="project" value="InterPro"/>
</dbReference>
<dbReference type="PANTHER" id="PTHR43280">
    <property type="entry name" value="ARAC-FAMILY TRANSCRIPTIONAL REGULATOR"/>
    <property type="match status" value="1"/>
</dbReference>
<dbReference type="Proteomes" id="UP000295710">
    <property type="component" value="Unassembled WGS sequence"/>
</dbReference>
<dbReference type="Pfam" id="PF12833">
    <property type="entry name" value="HTH_18"/>
    <property type="match status" value="2"/>
</dbReference>
<evidence type="ECO:0000259" key="4">
    <source>
        <dbReference type="PROSITE" id="PS01124"/>
    </source>
</evidence>
<dbReference type="RefSeq" id="WP_132274963.1">
    <property type="nucleotide sequence ID" value="NZ_JAOBST010000003.1"/>
</dbReference>
<evidence type="ECO:0000256" key="3">
    <source>
        <dbReference type="ARBA" id="ARBA00023163"/>
    </source>
</evidence>
<dbReference type="Gene3D" id="2.60.120.10">
    <property type="entry name" value="Jelly Rolls"/>
    <property type="match status" value="1"/>
</dbReference>
<reference evidence="5 6" key="1">
    <citation type="journal article" date="2016" name="Nat. Microbiol.">
        <title>The Mouse Intestinal Bacterial Collection (miBC) provides host-specific insight into cultured diversity and functional potential of the gut microbiota.</title>
        <authorList>
            <person name="Lagkouvardos I."/>
            <person name="Pukall R."/>
            <person name="Abt B."/>
            <person name="Foesel B.U."/>
            <person name="Meier-Kolthoff J.P."/>
            <person name="Kumar N."/>
            <person name="Bresciani A."/>
            <person name="Martinez I."/>
            <person name="Just S."/>
            <person name="Ziegler C."/>
            <person name="Brugiroux S."/>
            <person name="Garzetti D."/>
            <person name="Wenning M."/>
            <person name="Bui T.P."/>
            <person name="Wang J."/>
            <person name="Hugenholtz F."/>
            <person name="Plugge C.M."/>
            <person name="Peterson D.A."/>
            <person name="Hornef M.W."/>
            <person name="Baines J.F."/>
            <person name="Smidt H."/>
            <person name="Walter J."/>
            <person name="Kristiansen K."/>
            <person name="Nielsen H.B."/>
            <person name="Haller D."/>
            <person name="Overmann J."/>
            <person name="Stecher B."/>
            <person name="Clavel T."/>
        </authorList>
    </citation>
    <scope>NUCLEOTIDE SEQUENCE [LARGE SCALE GENOMIC DNA]</scope>
    <source>
        <strain evidence="5 6">DSM 28560</strain>
    </source>
</reference>
<dbReference type="GO" id="GO:0003700">
    <property type="term" value="F:DNA-binding transcription factor activity"/>
    <property type="evidence" value="ECO:0007669"/>
    <property type="project" value="InterPro"/>
</dbReference>
<dbReference type="EMBL" id="SMMX01000002">
    <property type="protein sequence ID" value="TDA23019.1"/>
    <property type="molecule type" value="Genomic_DNA"/>
</dbReference>
<dbReference type="PROSITE" id="PS00041">
    <property type="entry name" value="HTH_ARAC_FAMILY_1"/>
    <property type="match status" value="2"/>
</dbReference>
<dbReference type="PANTHER" id="PTHR43280:SF2">
    <property type="entry name" value="HTH-TYPE TRANSCRIPTIONAL REGULATOR EXSA"/>
    <property type="match status" value="1"/>
</dbReference>
<dbReference type="Gene3D" id="1.10.10.60">
    <property type="entry name" value="Homeodomain-like"/>
    <property type="match status" value="3"/>
</dbReference>
<evidence type="ECO:0000313" key="6">
    <source>
        <dbReference type="Proteomes" id="UP000295710"/>
    </source>
</evidence>
<evidence type="ECO:0000256" key="2">
    <source>
        <dbReference type="ARBA" id="ARBA00023125"/>
    </source>
</evidence>
<dbReference type="PROSITE" id="PS01124">
    <property type="entry name" value="HTH_ARAC_FAMILY_2"/>
    <property type="match status" value="2"/>
</dbReference>
<keyword evidence="6" id="KW-1185">Reference proteome</keyword>
<keyword evidence="1" id="KW-0805">Transcription regulation</keyword>
<accession>A0A4R4FJP7</accession>
<sequence>MNEAIKPKAICGRPVHSFFTGKDKYLRLQKHCISDITPPISENESTFILVTDGGGTITINGVTFPMKRGSFVWLQSYHTFTIKAYSIQPLKLNVCVYDYPLSSFLTFHEPASDTVDAIIDAPPIITLDGNRLEKIEGLFDEFEEEDSCFDPGSSLIKVAILGQFANFFIHHSLKQHRPDSPPERPLGWKAALYISAHFAEDITAQGVASHFGSTAAALNRELRTISGYSFSQFLNRVRVNIASIALLYEGMSLSYVAAHSGFPSDVAFYRIFKKYMGTTPIEYRKLLLNDGQGVYRGMIMSTTLMEVLNYSYSSYSEPVDIKETSKKLFISESVIRDLVYENFSSHYKDLAILTRIRHAEALLLTTDLPIVDIAVNVGFNCSRSFTRTFKRIYGMAPSEYRERNRGGRNQNGKEK</sequence>
<dbReference type="InterPro" id="IPR009057">
    <property type="entry name" value="Homeodomain-like_sf"/>
</dbReference>
<evidence type="ECO:0000256" key="1">
    <source>
        <dbReference type="ARBA" id="ARBA00023015"/>
    </source>
</evidence>
<comment type="caution">
    <text evidence="5">The sequence shown here is derived from an EMBL/GenBank/DDBJ whole genome shotgun (WGS) entry which is preliminary data.</text>
</comment>
<gene>
    <name evidence="5" type="ORF">E1963_02720</name>
</gene>
<keyword evidence="2" id="KW-0238">DNA-binding</keyword>
<protein>
    <submittedName>
        <fullName evidence="5">AraC family transcriptional regulator</fullName>
    </submittedName>
</protein>
<dbReference type="InterPro" id="IPR018062">
    <property type="entry name" value="HTH_AraC-typ_CS"/>
</dbReference>
<dbReference type="PRINTS" id="PR00032">
    <property type="entry name" value="HTHARAC"/>
</dbReference>
<feature type="domain" description="HTH araC/xylS-type" evidence="4">
    <location>
        <begin position="188"/>
        <end position="286"/>
    </location>
</feature>
<dbReference type="InterPro" id="IPR011051">
    <property type="entry name" value="RmlC_Cupin_sf"/>
</dbReference>
<dbReference type="InterPro" id="IPR018060">
    <property type="entry name" value="HTH_AraC"/>
</dbReference>
<dbReference type="SMART" id="SM00342">
    <property type="entry name" value="HTH_ARAC"/>
    <property type="match status" value="2"/>
</dbReference>
<feature type="domain" description="HTH araC/xylS-type" evidence="4">
    <location>
        <begin position="305"/>
        <end position="403"/>
    </location>
</feature>
<dbReference type="InterPro" id="IPR014710">
    <property type="entry name" value="RmlC-like_jellyroll"/>
</dbReference>
<dbReference type="InterPro" id="IPR020449">
    <property type="entry name" value="Tscrpt_reg_AraC-type_HTH"/>
</dbReference>
<dbReference type="AlphaFoldDB" id="A0A4R4FJP7"/>
<dbReference type="SUPFAM" id="SSF51182">
    <property type="entry name" value="RmlC-like cupins"/>
    <property type="match status" value="1"/>
</dbReference>
<organism evidence="5 6">
    <name type="scientific">Extibacter muris</name>
    <dbReference type="NCBI Taxonomy" id="1796622"/>
    <lineage>
        <taxon>Bacteria</taxon>
        <taxon>Bacillati</taxon>
        <taxon>Bacillota</taxon>
        <taxon>Clostridia</taxon>
        <taxon>Lachnospirales</taxon>
        <taxon>Lachnospiraceae</taxon>
        <taxon>Extibacter</taxon>
    </lineage>
</organism>